<sequence length="512" mass="58726">MASYPSEAEEASYRLQEAEDKVKLIYNQMLKEPYVDVDEIGGRSNCWVFYDRLKPSHPRPDFKINFRTGRNNPKTLKGELRAALVEEKKGEVSGKAGKVVDKFVEWINAEHVIMDGQTPAIDLLEKMRAPNCIKQRLIKLSSARQIKWDTDEVSSTAGNQDPLKQRHPCREFKINFRTGRADWKTLADELIVALDLSKDLYKRKIREFVLRINTTMDCHIFAMEILELLDAPQYMTERLIELSIAGQIRWETDDVDEVSEGDITNFSGTVTYGQRKLFEAGKLWRRVSSGDSEGVLYPRSLLPMMYWLKDKGEAEPTWAEWNPYRKDNKPKNTDPPLWAVNYIKEARAQGDILYSNMSRFQPTEKPFRGDDHKNAVYLLLCRFNGEGVPDEARVQAYAGKAKNGVEKRWMEHALASKNLMQLFSDLTKFSATPLQSVLLVDVLIGRLYAEGGRKYFTETETSHDNIALFVYKAYGKDAVGVKTNEKAMEKAEKDLIKDLQLTKMECGMNGRS</sequence>
<name>C3Y5Y8_BRAFL</name>
<dbReference type="EMBL" id="GG666487">
    <property type="protein sequence ID" value="EEN64385.1"/>
    <property type="molecule type" value="Genomic_DNA"/>
</dbReference>
<protein>
    <submittedName>
        <fullName evidence="1">Uncharacterized protein</fullName>
    </submittedName>
</protein>
<evidence type="ECO:0000313" key="1">
    <source>
        <dbReference type="EMBL" id="EEN64385.1"/>
    </source>
</evidence>
<dbReference type="AlphaFoldDB" id="C3Y5Y8"/>
<dbReference type="InParanoid" id="C3Y5Y8"/>
<organism>
    <name type="scientific">Branchiostoma floridae</name>
    <name type="common">Florida lancelet</name>
    <name type="synonym">Amphioxus</name>
    <dbReference type="NCBI Taxonomy" id="7739"/>
    <lineage>
        <taxon>Eukaryota</taxon>
        <taxon>Metazoa</taxon>
        <taxon>Chordata</taxon>
        <taxon>Cephalochordata</taxon>
        <taxon>Leptocardii</taxon>
        <taxon>Amphioxiformes</taxon>
        <taxon>Branchiostomatidae</taxon>
        <taxon>Branchiostoma</taxon>
    </lineage>
</organism>
<gene>
    <name evidence="1" type="ORF">BRAFLDRAFT_91334</name>
</gene>
<proteinExistence type="predicted"/>
<reference evidence="1" key="1">
    <citation type="journal article" date="2008" name="Nature">
        <title>The amphioxus genome and the evolution of the chordate karyotype.</title>
        <authorList>
            <consortium name="US DOE Joint Genome Institute (JGI-PGF)"/>
            <person name="Putnam N.H."/>
            <person name="Butts T."/>
            <person name="Ferrier D.E.K."/>
            <person name="Furlong R.F."/>
            <person name="Hellsten U."/>
            <person name="Kawashima T."/>
            <person name="Robinson-Rechavi M."/>
            <person name="Shoguchi E."/>
            <person name="Terry A."/>
            <person name="Yu J.-K."/>
            <person name="Benito-Gutierrez E.L."/>
            <person name="Dubchak I."/>
            <person name="Garcia-Fernandez J."/>
            <person name="Gibson-Brown J.J."/>
            <person name="Grigoriev I.V."/>
            <person name="Horton A.C."/>
            <person name="de Jong P.J."/>
            <person name="Jurka J."/>
            <person name="Kapitonov V.V."/>
            <person name="Kohara Y."/>
            <person name="Kuroki Y."/>
            <person name="Lindquist E."/>
            <person name="Lucas S."/>
            <person name="Osoegawa K."/>
            <person name="Pennacchio L.A."/>
            <person name="Salamov A.A."/>
            <person name="Satou Y."/>
            <person name="Sauka-Spengler T."/>
            <person name="Schmutz J."/>
            <person name="Shin-I T."/>
            <person name="Toyoda A."/>
            <person name="Bronner-Fraser M."/>
            <person name="Fujiyama A."/>
            <person name="Holland L.Z."/>
            <person name="Holland P.W.H."/>
            <person name="Satoh N."/>
            <person name="Rokhsar D.S."/>
        </authorList>
    </citation>
    <scope>NUCLEOTIDE SEQUENCE [LARGE SCALE GENOMIC DNA]</scope>
    <source>
        <strain evidence="1">S238N-H82</strain>
        <tissue evidence="1">Testes</tissue>
    </source>
</reference>
<accession>C3Y5Y8</accession>